<evidence type="ECO:0000313" key="2">
    <source>
        <dbReference type="EMBL" id="GGU47627.1"/>
    </source>
</evidence>
<evidence type="ECO:0000313" key="3">
    <source>
        <dbReference type="Proteomes" id="UP000654471"/>
    </source>
</evidence>
<dbReference type="RefSeq" id="WP_189296636.1">
    <property type="nucleotide sequence ID" value="NZ_BMRP01000002.1"/>
</dbReference>
<accession>A0ABQ2US94</accession>
<reference evidence="3" key="1">
    <citation type="journal article" date="2019" name="Int. J. Syst. Evol. Microbiol.">
        <title>The Global Catalogue of Microorganisms (GCM) 10K type strain sequencing project: providing services to taxonomists for standard genome sequencing and annotation.</title>
        <authorList>
            <consortium name="The Broad Institute Genomics Platform"/>
            <consortium name="The Broad Institute Genome Sequencing Center for Infectious Disease"/>
            <person name="Wu L."/>
            <person name="Ma J."/>
        </authorList>
    </citation>
    <scope>NUCLEOTIDE SEQUENCE [LARGE SCALE GENOMIC DNA]</scope>
    <source>
        <strain evidence="3">JCM 3399</strain>
    </source>
</reference>
<dbReference type="Gene3D" id="1.10.3300.10">
    <property type="entry name" value="Jann2411-like domain"/>
    <property type="match status" value="1"/>
</dbReference>
<dbReference type="SUPFAM" id="SSF160904">
    <property type="entry name" value="Jann2411-like"/>
    <property type="match status" value="1"/>
</dbReference>
<protein>
    <recommendedName>
        <fullName evidence="1">Zinc finger CGNR domain-containing protein</fullName>
    </recommendedName>
</protein>
<keyword evidence="3" id="KW-1185">Reference proteome</keyword>
<dbReference type="InterPro" id="IPR023286">
    <property type="entry name" value="ABATE_dom_sf"/>
</dbReference>
<dbReference type="PANTHER" id="PTHR35525:SF3">
    <property type="entry name" value="BLL6575 PROTEIN"/>
    <property type="match status" value="1"/>
</dbReference>
<dbReference type="EMBL" id="BMRP01000002">
    <property type="protein sequence ID" value="GGU47627.1"/>
    <property type="molecule type" value="Genomic_DNA"/>
</dbReference>
<organism evidence="2 3">
    <name type="scientific">Streptomyces albospinus</name>
    <dbReference type="NCBI Taxonomy" id="285515"/>
    <lineage>
        <taxon>Bacteria</taxon>
        <taxon>Bacillati</taxon>
        <taxon>Actinomycetota</taxon>
        <taxon>Actinomycetes</taxon>
        <taxon>Kitasatosporales</taxon>
        <taxon>Streptomycetaceae</taxon>
        <taxon>Streptomyces</taxon>
    </lineage>
</organism>
<gene>
    <name evidence="2" type="ORF">GCM10010211_09520</name>
</gene>
<dbReference type="Pfam" id="PF11706">
    <property type="entry name" value="zf-CGNR"/>
    <property type="match status" value="1"/>
</dbReference>
<dbReference type="InterPro" id="IPR021005">
    <property type="entry name" value="Znf_CGNR"/>
</dbReference>
<evidence type="ECO:0000259" key="1">
    <source>
        <dbReference type="Pfam" id="PF11706"/>
    </source>
</evidence>
<name>A0ABQ2US94_9ACTN</name>
<feature type="domain" description="Zinc finger CGNR" evidence="1">
    <location>
        <begin position="151"/>
        <end position="194"/>
    </location>
</feature>
<sequence length="199" mass="21468">MAWSATVRYGLDPAPGGLGLVQDLLNTVAAGASRFPDLLAGVVEAQAWADEATAQWAAVTGQRAPQVVLDADGLEELRAFRHDLQEATAKAQDAVSGPGVLAPVLHSVTAALQLVEDGRVRLEPRGTGWRRLASLALAAAFEGQQADTRRRLKTCRNLRCRVAFYDRSRNNSGVWHDVKSCGNAANLRAYRARRRAQNG</sequence>
<dbReference type="PANTHER" id="PTHR35525">
    <property type="entry name" value="BLL6575 PROTEIN"/>
    <property type="match status" value="1"/>
</dbReference>
<comment type="caution">
    <text evidence="2">The sequence shown here is derived from an EMBL/GenBank/DDBJ whole genome shotgun (WGS) entry which is preliminary data.</text>
</comment>
<proteinExistence type="predicted"/>
<dbReference type="Proteomes" id="UP000654471">
    <property type="component" value="Unassembled WGS sequence"/>
</dbReference>
<dbReference type="InterPro" id="IPR010852">
    <property type="entry name" value="ABATE"/>
</dbReference>